<dbReference type="EMBL" id="GGEC01051580">
    <property type="protein sequence ID" value="MBX32064.1"/>
    <property type="molecule type" value="Transcribed_RNA"/>
</dbReference>
<proteinExistence type="predicted"/>
<dbReference type="AlphaFoldDB" id="A0A2P2MPB1"/>
<name>A0A2P2MPB1_RHIMU</name>
<evidence type="ECO:0000313" key="1">
    <source>
        <dbReference type="EMBL" id="MBX32064.1"/>
    </source>
</evidence>
<sequence>MVCFECRLFAHETMLKRSPANGDVFGISQLICCWCLNAKAIASLRWYVVCLGKELVDTLNENFCILSSKRSLLDEL</sequence>
<protein>
    <submittedName>
        <fullName evidence="1">Uncharacterized protein</fullName>
    </submittedName>
</protein>
<reference evidence="1" key="1">
    <citation type="submission" date="2018-02" db="EMBL/GenBank/DDBJ databases">
        <title>Rhizophora mucronata_Transcriptome.</title>
        <authorList>
            <person name="Meera S.P."/>
            <person name="Sreeshan A."/>
            <person name="Augustine A."/>
        </authorList>
    </citation>
    <scope>NUCLEOTIDE SEQUENCE</scope>
    <source>
        <tissue evidence="1">Leaf</tissue>
    </source>
</reference>
<accession>A0A2P2MPB1</accession>
<organism evidence="1">
    <name type="scientific">Rhizophora mucronata</name>
    <name type="common">Asiatic mangrove</name>
    <dbReference type="NCBI Taxonomy" id="61149"/>
    <lineage>
        <taxon>Eukaryota</taxon>
        <taxon>Viridiplantae</taxon>
        <taxon>Streptophyta</taxon>
        <taxon>Embryophyta</taxon>
        <taxon>Tracheophyta</taxon>
        <taxon>Spermatophyta</taxon>
        <taxon>Magnoliopsida</taxon>
        <taxon>eudicotyledons</taxon>
        <taxon>Gunneridae</taxon>
        <taxon>Pentapetalae</taxon>
        <taxon>rosids</taxon>
        <taxon>fabids</taxon>
        <taxon>Malpighiales</taxon>
        <taxon>Rhizophoraceae</taxon>
        <taxon>Rhizophora</taxon>
    </lineage>
</organism>